<dbReference type="InterPro" id="IPR022742">
    <property type="entry name" value="Hydrolase_4"/>
</dbReference>
<evidence type="ECO:0000313" key="3">
    <source>
        <dbReference type="Proteomes" id="UP000230390"/>
    </source>
</evidence>
<dbReference type="InterPro" id="IPR029058">
    <property type="entry name" value="AB_hydrolase_fold"/>
</dbReference>
<dbReference type="Pfam" id="PF12146">
    <property type="entry name" value="Hydrolase_4"/>
    <property type="match status" value="1"/>
</dbReference>
<gene>
    <name evidence="2" type="ORF">CR105_15360</name>
</gene>
<keyword evidence="3" id="KW-1185">Reference proteome</keyword>
<dbReference type="Proteomes" id="UP000230390">
    <property type="component" value="Unassembled WGS sequence"/>
</dbReference>
<comment type="caution">
    <text evidence="2">The sequence shown here is derived from an EMBL/GenBank/DDBJ whole genome shotgun (WGS) entry which is preliminary data.</text>
</comment>
<organism evidence="2 3">
    <name type="scientific">Massilia eurypsychrophila</name>
    <dbReference type="NCBI Taxonomy" id="1485217"/>
    <lineage>
        <taxon>Bacteria</taxon>
        <taxon>Pseudomonadati</taxon>
        <taxon>Pseudomonadota</taxon>
        <taxon>Betaproteobacteria</taxon>
        <taxon>Burkholderiales</taxon>
        <taxon>Oxalobacteraceae</taxon>
        <taxon>Telluria group</taxon>
        <taxon>Massilia</taxon>
    </lineage>
</organism>
<reference evidence="2 3" key="1">
    <citation type="submission" date="2017-10" db="EMBL/GenBank/DDBJ databases">
        <title>Massilia psychrophilum sp. nov., a novel purple-pigmented bacterium isolated from Tianshan glacier, Xinjiang Municipality, China.</title>
        <authorList>
            <person name="Wang H."/>
        </authorList>
    </citation>
    <scope>NUCLEOTIDE SEQUENCE [LARGE SCALE GENOMIC DNA]</scope>
    <source>
        <strain evidence="2 3">JCM 30074</strain>
    </source>
</reference>
<proteinExistence type="predicted"/>
<protein>
    <recommendedName>
        <fullName evidence="1">Serine aminopeptidase S33 domain-containing protein</fullName>
    </recommendedName>
</protein>
<evidence type="ECO:0000259" key="1">
    <source>
        <dbReference type="Pfam" id="PF12146"/>
    </source>
</evidence>
<name>A0A2G8TDL7_9BURK</name>
<dbReference type="EMBL" id="PDOC01000009">
    <property type="protein sequence ID" value="PIL44084.1"/>
    <property type="molecule type" value="Genomic_DNA"/>
</dbReference>
<feature type="domain" description="Serine aminopeptidase S33" evidence="1">
    <location>
        <begin position="85"/>
        <end position="161"/>
    </location>
</feature>
<dbReference type="RefSeq" id="WP_099789645.1">
    <property type="nucleotide sequence ID" value="NZ_JBHLYV010000017.1"/>
</dbReference>
<dbReference type="OrthoDB" id="9798884at2"/>
<sequence length="250" mass="26919">MRAVAAIVLIVLLLYAAACVALFAFQRTLIYYPQPNSYGGPADTLILPSDVRVTVRPHAGPKALLYFGGNAEDVSANLASFARAFPGYAIYLLHYRGYGGSAGKPTEAALHADARALFDKVHQDHPQIAVVGRSLGSGVAVRLAAERPAARLVLVTPYDSMAAIAAAQFPYFPVRWLLTDKFESARHAQTVRVPTLILRAEHDDVIPRVSTERLHASFAAGVATQVVIRGAGHNSISESEQYLDAMRAVL</sequence>
<evidence type="ECO:0000313" key="2">
    <source>
        <dbReference type="EMBL" id="PIL44084.1"/>
    </source>
</evidence>
<dbReference type="PANTHER" id="PTHR12277">
    <property type="entry name" value="ALPHA/BETA HYDROLASE DOMAIN-CONTAINING PROTEIN"/>
    <property type="match status" value="1"/>
</dbReference>
<dbReference type="Gene3D" id="3.40.50.1820">
    <property type="entry name" value="alpha/beta hydrolase"/>
    <property type="match status" value="1"/>
</dbReference>
<dbReference type="AlphaFoldDB" id="A0A2G8TDL7"/>
<accession>A0A2G8TDL7</accession>
<dbReference type="SUPFAM" id="SSF53474">
    <property type="entry name" value="alpha/beta-Hydrolases"/>
    <property type="match status" value="1"/>
</dbReference>